<keyword evidence="1" id="KW-0597">Phosphoprotein</keyword>
<evidence type="ECO:0000259" key="2">
    <source>
        <dbReference type="PROSITE" id="PS50894"/>
    </source>
</evidence>
<dbReference type="GO" id="GO:0004672">
    <property type="term" value="F:protein kinase activity"/>
    <property type="evidence" value="ECO:0007669"/>
    <property type="project" value="UniProtKB-ARBA"/>
</dbReference>
<evidence type="ECO:0000256" key="1">
    <source>
        <dbReference type="PROSITE-ProRule" id="PRU00110"/>
    </source>
</evidence>
<dbReference type="EMBL" id="CP019288">
    <property type="protein sequence ID" value="QHI38279.1"/>
    <property type="molecule type" value="Genomic_DNA"/>
</dbReference>
<dbReference type="Proteomes" id="UP000464657">
    <property type="component" value="Chromosome"/>
</dbReference>
<dbReference type="GO" id="GO:0000160">
    <property type="term" value="P:phosphorelay signal transduction system"/>
    <property type="evidence" value="ECO:0007669"/>
    <property type="project" value="InterPro"/>
</dbReference>
<dbReference type="PROSITE" id="PS50894">
    <property type="entry name" value="HPT"/>
    <property type="match status" value="1"/>
</dbReference>
<feature type="modified residue" description="Phosphohistidine" evidence="1">
    <location>
        <position position="57"/>
    </location>
</feature>
<dbReference type="InterPro" id="IPR008207">
    <property type="entry name" value="Sig_transdc_His_kin_Hpt_dom"/>
</dbReference>
<dbReference type="KEGG" id="kan:IMCC3317_36690"/>
<protein>
    <recommendedName>
        <fullName evidence="2">HPt domain-containing protein</fullName>
    </recommendedName>
</protein>
<dbReference type="RefSeq" id="WP_160130832.1">
    <property type="nucleotide sequence ID" value="NZ_CP019288.1"/>
</dbReference>
<dbReference type="InterPro" id="IPR036641">
    <property type="entry name" value="HPT_dom_sf"/>
</dbReference>
<gene>
    <name evidence="3" type="ORF">IMCC3317_36690</name>
</gene>
<dbReference type="SUPFAM" id="SSF47226">
    <property type="entry name" value="Histidine-containing phosphotransfer domain, HPT domain"/>
    <property type="match status" value="1"/>
</dbReference>
<sequence length="107" mass="12458">MQLESPNLSYIKELADGDTEFEAKLISILKKELPKEKEAFIKSVHAKNYQNSAELVHKIKHKISILGLEKSYEFSISFEEELKNDNPQHYEAFLSILQNMEEFLITI</sequence>
<proteinExistence type="predicted"/>
<name>A0A7L4ZPA6_9FLAO</name>
<reference evidence="3 4" key="1">
    <citation type="journal article" date="2013" name="Int. J. Syst. Evol. Microbiol.">
        <title>Kordia antarctica sp. nov., isolated from Antarctic seawater.</title>
        <authorList>
            <person name="Baek K."/>
            <person name="Choi A."/>
            <person name="Kang I."/>
            <person name="Lee K."/>
            <person name="Cho J.C."/>
        </authorList>
    </citation>
    <scope>NUCLEOTIDE SEQUENCE [LARGE SCALE GENOMIC DNA]</scope>
    <source>
        <strain evidence="3 4">IMCC3317</strain>
    </source>
</reference>
<accession>A0A7L4ZPA6</accession>
<dbReference type="AlphaFoldDB" id="A0A7L4ZPA6"/>
<dbReference type="Gene3D" id="1.20.120.160">
    <property type="entry name" value="HPT domain"/>
    <property type="match status" value="1"/>
</dbReference>
<evidence type="ECO:0000313" key="3">
    <source>
        <dbReference type="EMBL" id="QHI38279.1"/>
    </source>
</evidence>
<organism evidence="3 4">
    <name type="scientific">Kordia antarctica</name>
    <dbReference type="NCBI Taxonomy" id="1218801"/>
    <lineage>
        <taxon>Bacteria</taxon>
        <taxon>Pseudomonadati</taxon>
        <taxon>Bacteroidota</taxon>
        <taxon>Flavobacteriia</taxon>
        <taxon>Flavobacteriales</taxon>
        <taxon>Flavobacteriaceae</taxon>
        <taxon>Kordia</taxon>
    </lineage>
</organism>
<evidence type="ECO:0000313" key="4">
    <source>
        <dbReference type="Proteomes" id="UP000464657"/>
    </source>
</evidence>
<keyword evidence="4" id="KW-1185">Reference proteome</keyword>
<feature type="domain" description="HPt" evidence="2">
    <location>
        <begin position="18"/>
        <end position="107"/>
    </location>
</feature>
<dbReference type="OrthoDB" id="1441381at2"/>